<dbReference type="InterPro" id="IPR011009">
    <property type="entry name" value="Kinase-like_dom_sf"/>
</dbReference>
<feature type="transmembrane region" description="Helical" evidence="1">
    <location>
        <begin position="386"/>
        <end position="407"/>
    </location>
</feature>
<evidence type="ECO:0000256" key="1">
    <source>
        <dbReference type="SAM" id="Phobius"/>
    </source>
</evidence>
<keyword evidence="1" id="KW-0472">Membrane</keyword>
<evidence type="ECO:0000313" key="3">
    <source>
        <dbReference type="EMBL" id="CAK7214751.1"/>
    </source>
</evidence>
<dbReference type="SUPFAM" id="SSF56112">
    <property type="entry name" value="Protein kinase-like (PK-like)"/>
    <property type="match status" value="1"/>
</dbReference>
<keyword evidence="1" id="KW-0812">Transmembrane</keyword>
<proteinExistence type="predicted"/>
<dbReference type="EMBL" id="CAWUHD010000015">
    <property type="protein sequence ID" value="CAK7214751.1"/>
    <property type="molecule type" value="Genomic_DNA"/>
</dbReference>
<comment type="caution">
    <text evidence="3">The sequence shown here is derived from an EMBL/GenBank/DDBJ whole genome shotgun (WGS) entry which is preliminary data.</text>
</comment>
<feature type="domain" description="Aminoglycoside phosphotransferase" evidence="2">
    <location>
        <begin position="61"/>
        <end position="308"/>
    </location>
</feature>
<organism evidence="3 4">
    <name type="scientific">Sporothrix eucalyptigena</name>
    <dbReference type="NCBI Taxonomy" id="1812306"/>
    <lineage>
        <taxon>Eukaryota</taxon>
        <taxon>Fungi</taxon>
        <taxon>Dikarya</taxon>
        <taxon>Ascomycota</taxon>
        <taxon>Pezizomycotina</taxon>
        <taxon>Sordariomycetes</taxon>
        <taxon>Sordariomycetidae</taxon>
        <taxon>Ophiostomatales</taxon>
        <taxon>Ophiostomataceae</taxon>
        <taxon>Sporothrix</taxon>
    </lineage>
</organism>
<dbReference type="PANTHER" id="PTHR21310:SF37">
    <property type="entry name" value="AMINOGLYCOSIDE PHOSPHOTRANSFERASE DOMAIN-CONTAINING PROTEIN"/>
    <property type="match status" value="1"/>
</dbReference>
<dbReference type="Proteomes" id="UP001642482">
    <property type="component" value="Unassembled WGS sequence"/>
</dbReference>
<gene>
    <name evidence="3" type="ORF">SEUCBS140593_002296</name>
</gene>
<name>A0ABP0B5D3_9PEZI</name>
<dbReference type="InterPro" id="IPR051678">
    <property type="entry name" value="AGP_Transferase"/>
</dbReference>
<protein>
    <recommendedName>
        <fullName evidence="2">Aminoglycoside phosphotransferase domain-containing protein</fullName>
    </recommendedName>
</protein>
<dbReference type="PANTHER" id="PTHR21310">
    <property type="entry name" value="AMINOGLYCOSIDE PHOSPHOTRANSFERASE-RELATED-RELATED"/>
    <property type="match status" value="1"/>
</dbReference>
<keyword evidence="1" id="KW-1133">Transmembrane helix</keyword>
<dbReference type="Gene3D" id="3.30.200.20">
    <property type="entry name" value="Phosphorylase Kinase, domain 1"/>
    <property type="match status" value="1"/>
</dbReference>
<accession>A0ABP0B5D3</accession>
<evidence type="ECO:0000313" key="4">
    <source>
        <dbReference type="Proteomes" id="UP001642482"/>
    </source>
</evidence>
<evidence type="ECO:0000259" key="2">
    <source>
        <dbReference type="Pfam" id="PF01636"/>
    </source>
</evidence>
<keyword evidence="4" id="KW-1185">Reference proteome</keyword>
<dbReference type="Pfam" id="PF01636">
    <property type="entry name" value="APH"/>
    <property type="match status" value="1"/>
</dbReference>
<reference evidence="3 4" key="1">
    <citation type="submission" date="2024-01" db="EMBL/GenBank/DDBJ databases">
        <authorList>
            <person name="Allen C."/>
            <person name="Tagirdzhanova G."/>
        </authorList>
    </citation>
    <scope>NUCLEOTIDE SEQUENCE [LARGE SCALE GENOMIC DNA]</scope>
</reference>
<sequence length="476" mass="54621">MDFDGPIDLVNELRVRRYSEIFSNARRDPKFPAWVSTLHPEHRACRLEGAVLHGASHICQRFVFDDDDKTTWLLRLPIPGYVAKAYADEKVAMEVEVLALLRDKTSIPVPDVKAWGLTSDNPLGLGPYILMDFIKGVGINEALCKESARLLPKDVDMDRLRRVYREMARIQLQLFSLDFDHMGSLPTPKTGFPVPAPALTFKLHDILISGGVDTFGNRTERFEIDEDYFEHLYQQQWAQLDRQPGGWKSIVQEYKNYKVLQAVLPEFIIPGTEDSGAFKFFCDDLGLRNVLYRSKDDLTPVAVIDWEWSYAAPVQLAGSAPWWLLQGRPSNWDMQKDPSVEEIADRFVQHLEVYKPILQEEEKAISPDGRTPLTDLVTRSQETGSMWMHMLLTAGFVGGATAAFVMVRRFVGEERWLELEKTVVNEDEMQVWVKRKLAQEKENDELEKKVKADVEAVNKKEMTFDDFLAKWGYLSD</sequence>
<dbReference type="InterPro" id="IPR002575">
    <property type="entry name" value="Aminoglycoside_PTrfase"/>
</dbReference>